<dbReference type="NCBIfam" id="TIGR03696">
    <property type="entry name" value="Rhs_assc_core"/>
    <property type="match status" value="1"/>
</dbReference>
<dbReference type="InterPro" id="IPR022385">
    <property type="entry name" value="Rhs_assc_core"/>
</dbReference>
<organism evidence="2 3">
    <name type="scientific">Dentiradicibacter hellwigii</name>
    <dbReference type="NCBI Taxonomy" id="3149053"/>
    <lineage>
        <taxon>Bacteria</taxon>
        <taxon>Pseudomonadati</taxon>
        <taxon>Pseudomonadota</taxon>
        <taxon>Betaproteobacteria</taxon>
        <taxon>Rhodocyclales</taxon>
        <taxon>Rhodocyclaceae</taxon>
        <taxon>Dentiradicibacter</taxon>
    </lineage>
</organism>
<dbReference type="Proteomes" id="UP001574673">
    <property type="component" value="Unassembled WGS sequence"/>
</dbReference>
<evidence type="ECO:0000313" key="2">
    <source>
        <dbReference type="EMBL" id="MFA9950097.1"/>
    </source>
</evidence>
<name>A0ABV4UEU9_9RHOO</name>
<dbReference type="PANTHER" id="PTHR32305">
    <property type="match status" value="1"/>
</dbReference>
<dbReference type="Pfam" id="PF03527">
    <property type="entry name" value="RHS"/>
    <property type="match status" value="1"/>
</dbReference>
<accession>A0ABV4UEU9</accession>
<sequence length="76" mass="9040">MRYFHCDQIGAPLALTDDKGQVIWAARYDPWGNIEEEFNADPEHFEQTLRLPGQWHDKATSLYYNRHRFYDPRLGA</sequence>
<reference evidence="3" key="1">
    <citation type="submission" date="2024-06" db="EMBL/GenBank/DDBJ databases">
        <title>Radixoralia hellwigii gen. nov., sp nov., isolated from a root canal in the human oral cavity.</title>
        <authorList>
            <person name="Bartsch S."/>
            <person name="Wittmer A."/>
            <person name="Schulz A.-K."/>
            <person name="Neumann-Schaal M."/>
            <person name="Wolf J."/>
            <person name="Gronow S."/>
            <person name="Tennert C."/>
            <person name="Haecker G."/>
            <person name="Cieplik F."/>
            <person name="Al-Ahmad A."/>
        </authorList>
    </citation>
    <scope>NUCLEOTIDE SEQUENCE [LARGE SCALE GENOMIC DNA]</scope>
    <source>
        <strain evidence="3">Wk13</strain>
    </source>
</reference>
<dbReference type="EMBL" id="JBEUWX010000002">
    <property type="protein sequence ID" value="MFA9950097.1"/>
    <property type="molecule type" value="Genomic_DNA"/>
</dbReference>
<dbReference type="PANTHER" id="PTHR32305:SF15">
    <property type="entry name" value="PROTEIN RHSA-RELATED"/>
    <property type="match status" value="1"/>
</dbReference>
<keyword evidence="3" id="KW-1185">Reference proteome</keyword>
<evidence type="ECO:0000259" key="1">
    <source>
        <dbReference type="Pfam" id="PF03527"/>
    </source>
</evidence>
<feature type="domain" description="RHS protein conserved region" evidence="1">
    <location>
        <begin position="2"/>
        <end position="37"/>
    </location>
</feature>
<proteinExistence type="predicted"/>
<protein>
    <submittedName>
        <fullName evidence="2">RHS domain-containing protein</fullName>
    </submittedName>
</protein>
<dbReference type="InterPro" id="IPR001826">
    <property type="entry name" value="RHS"/>
</dbReference>
<dbReference type="Gene3D" id="2.180.10.10">
    <property type="entry name" value="RHS repeat-associated core"/>
    <property type="match status" value="1"/>
</dbReference>
<dbReference type="RefSeq" id="WP_418891905.1">
    <property type="nucleotide sequence ID" value="NZ_JBEUWX010000002.1"/>
</dbReference>
<evidence type="ECO:0000313" key="3">
    <source>
        <dbReference type="Proteomes" id="UP001574673"/>
    </source>
</evidence>
<dbReference type="InterPro" id="IPR050708">
    <property type="entry name" value="T6SS_VgrG/RHS"/>
</dbReference>
<gene>
    <name evidence="2" type="ORF">ABCS64_07170</name>
</gene>
<comment type="caution">
    <text evidence="2">The sequence shown here is derived from an EMBL/GenBank/DDBJ whole genome shotgun (WGS) entry which is preliminary data.</text>
</comment>